<keyword evidence="1" id="KW-0695">RNA-directed DNA polymerase</keyword>
<evidence type="ECO:0000313" key="2">
    <source>
        <dbReference type="Proteomes" id="UP000299102"/>
    </source>
</evidence>
<keyword evidence="1" id="KW-0808">Transferase</keyword>
<accession>A0A4C1XNZ6</accession>
<dbReference type="AlphaFoldDB" id="A0A4C1XNZ6"/>
<sequence length="197" mass="22122">MPYCRTQSRVRTLQRRVRARVEEVRNENWSDLMEEITPSHKAFSKVTKVLQTEGNIPIPPLKKPDNSVALDDAEIAEYLSDSIESQCSQASPPQDIAHIQHIEEEVQNKASLELKNDLPPMSLSEVQTLVKSLKTKKAPGFDVNSNKAIKCFSLPLLGLLIAIFNACLRNCYFSPVRKKAEIINIHKPGKPHDLPAS</sequence>
<protein>
    <submittedName>
        <fullName evidence="1">RNA-directed DNA polymerase from mobile element jockey</fullName>
    </submittedName>
</protein>
<reference evidence="1 2" key="1">
    <citation type="journal article" date="2019" name="Commun. Biol.">
        <title>The bagworm genome reveals a unique fibroin gene that provides high tensile strength.</title>
        <authorList>
            <person name="Kono N."/>
            <person name="Nakamura H."/>
            <person name="Ohtoshi R."/>
            <person name="Tomita M."/>
            <person name="Numata K."/>
            <person name="Arakawa K."/>
        </authorList>
    </citation>
    <scope>NUCLEOTIDE SEQUENCE [LARGE SCALE GENOMIC DNA]</scope>
</reference>
<dbReference type="GO" id="GO:0003964">
    <property type="term" value="F:RNA-directed DNA polymerase activity"/>
    <property type="evidence" value="ECO:0007669"/>
    <property type="project" value="UniProtKB-KW"/>
</dbReference>
<gene>
    <name evidence="1" type="ORF">EVAR_87527_1</name>
</gene>
<organism evidence="1 2">
    <name type="scientific">Eumeta variegata</name>
    <name type="common">Bagworm moth</name>
    <name type="synonym">Eumeta japonica</name>
    <dbReference type="NCBI Taxonomy" id="151549"/>
    <lineage>
        <taxon>Eukaryota</taxon>
        <taxon>Metazoa</taxon>
        <taxon>Ecdysozoa</taxon>
        <taxon>Arthropoda</taxon>
        <taxon>Hexapoda</taxon>
        <taxon>Insecta</taxon>
        <taxon>Pterygota</taxon>
        <taxon>Neoptera</taxon>
        <taxon>Endopterygota</taxon>
        <taxon>Lepidoptera</taxon>
        <taxon>Glossata</taxon>
        <taxon>Ditrysia</taxon>
        <taxon>Tineoidea</taxon>
        <taxon>Psychidae</taxon>
        <taxon>Oiketicinae</taxon>
        <taxon>Eumeta</taxon>
    </lineage>
</organism>
<dbReference type="OrthoDB" id="416454at2759"/>
<dbReference type="PANTHER" id="PTHR19446">
    <property type="entry name" value="REVERSE TRANSCRIPTASES"/>
    <property type="match status" value="1"/>
</dbReference>
<dbReference type="EMBL" id="BGZK01000932">
    <property type="protein sequence ID" value="GBP65551.1"/>
    <property type="molecule type" value="Genomic_DNA"/>
</dbReference>
<dbReference type="Proteomes" id="UP000299102">
    <property type="component" value="Unassembled WGS sequence"/>
</dbReference>
<proteinExistence type="predicted"/>
<evidence type="ECO:0000313" key="1">
    <source>
        <dbReference type="EMBL" id="GBP65551.1"/>
    </source>
</evidence>
<keyword evidence="2" id="KW-1185">Reference proteome</keyword>
<name>A0A4C1XNZ6_EUMVA</name>
<keyword evidence="1" id="KW-0548">Nucleotidyltransferase</keyword>
<comment type="caution">
    <text evidence="1">The sequence shown here is derived from an EMBL/GenBank/DDBJ whole genome shotgun (WGS) entry which is preliminary data.</text>
</comment>